<gene>
    <name evidence="2" type="ORF">C0J00_08155</name>
</gene>
<dbReference type="RefSeq" id="WP_104968392.1">
    <property type="nucleotide sequence ID" value="NZ_CP025536.1"/>
</dbReference>
<sequence>MKKFRYTLLLLSLVFVLVACAKSPKEEFKSRLESLQSEKKAAFDYKIKVKDLKPGQNAVGLEGLDDIVGKTLDAKISQDLDKNVMGISVDLSKIDDKFSDFEMIYKDDKAYMSVQPMLAMQNVDIKDAEGKFIDIEEMSGEKMPSLKEATKDKEVDLSWLDEVDEKHFKKDSDNVTVTLTMNQLFKVYKSALKQLDDNKETAEQLETYVNLAKASLSDKSKATLTLGKDGNLKTSVSMIYAKGMDTAIKSVDVDVNAKKVTYKAPKAPKSSDILSKEELENLLMDNQKLSDQDFNELYEGIKADLDNTSKETIEAFIAQSKAYLTDEQVKKLEDLAKQAKG</sequence>
<reference evidence="2 3" key="1">
    <citation type="submission" date="2017-12" db="EMBL/GenBank/DDBJ databases">
        <authorList>
            <person name="Hurst M.R.H."/>
        </authorList>
    </citation>
    <scope>NUCLEOTIDE SEQUENCE [LARGE SCALE GENOMIC DNA]</scope>
    <source>
        <strain evidence="2 3">TH11417</strain>
    </source>
</reference>
<dbReference type="AlphaFoldDB" id="A0A2L0D5F5"/>
<keyword evidence="1" id="KW-0732">Signal</keyword>
<dbReference type="OrthoDB" id="2219431at2"/>
<feature type="signal peptide" evidence="1">
    <location>
        <begin position="1"/>
        <end position="21"/>
    </location>
</feature>
<dbReference type="PROSITE" id="PS51257">
    <property type="entry name" value="PROKAR_LIPOPROTEIN"/>
    <property type="match status" value="1"/>
</dbReference>
<proteinExistence type="predicted"/>
<evidence type="ECO:0000313" key="3">
    <source>
        <dbReference type="Proteomes" id="UP000238956"/>
    </source>
</evidence>
<evidence type="ECO:0000256" key="1">
    <source>
        <dbReference type="SAM" id="SignalP"/>
    </source>
</evidence>
<dbReference type="Proteomes" id="UP000238956">
    <property type="component" value="Chromosome"/>
</dbReference>
<name>A0A2L0D5F5_9STRE</name>
<dbReference type="GeneID" id="98393875"/>
<evidence type="ECO:0008006" key="4">
    <source>
        <dbReference type="Google" id="ProtNLM"/>
    </source>
</evidence>
<keyword evidence="3" id="KW-1185">Reference proteome</keyword>
<dbReference type="KEGG" id="splr:C0J00_08155"/>
<reference evidence="2 3" key="2">
    <citation type="submission" date="2018-02" db="EMBL/GenBank/DDBJ databases">
        <title>Whole genome sequencing analysis of Streptococcus pluranimalium isolated from cattle infected mastitis in China.</title>
        <authorList>
            <person name="Zhang J.-R."/>
            <person name="Hu G.-Z."/>
        </authorList>
    </citation>
    <scope>NUCLEOTIDE SEQUENCE [LARGE SCALE GENOMIC DNA]</scope>
    <source>
        <strain evidence="2 3">TH11417</strain>
    </source>
</reference>
<evidence type="ECO:0000313" key="2">
    <source>
        <dbReference type="EMBL" id="AUW97073.1"/>
    </source>
</evidence>
<dbReference type="EMBL" id="CP025536">
    <property type="protein sequence ID" value="AUW97073.1"/>
    <property type="molecule type" value="Genomic_DNA"/>
</dbReference>
<protein>
    <recommendedName>
        <fullName evidence="4">Lipoprotein</fullName>
    </recommendedName>
</protein>
<organism evidence="2 3">
    <name type="scientific">Streptococcus pluranimalium</name>
    <dbReference type="NCBI Taxonomy" id="82348"/>
    <lineage>
        <taxon>Bacteria</taxon>
        <taxon>Bacillati</taxon>
        <taxon>Bacillota</taxon>
        <taxon>Bacilli</taxon>
        <taxon>Lactobacillales</taxon>
        <taxon>Streptococcaceae</taxon>
        <taxon>Streptococcus</taxon>
    </lineage>
</organism>
<accession>A0A2L0D5F5</accession>
<feature type="chain" id="PRO_5014914566" description="Lipoprotein" evidence="1">
    <location>
        <begin position="22"/>
        <end position="341"/>
    </location>
</feature>